<feature type="coiled-coil region" evidence="1">
    <location>
        <begin position="38"/>
        <end position="65"/>
    </location>
</feature>
<evidence type="ECO:0000256" key="2">
    <source>
        <dbReference type="SAM" id="Phobius"/>
    </source>
</evidence>
<reference evidence="3 4" key="1">
    <citation type="journal article" date="2016" name="Nat. Commun.">
        <title>Thousands of microbial genomes shed light on interconnected biogeochemical processes in an aquifer system.</title>
        <authorList>
            <person name="Anantharaman K."/>
            <person name="Brown C.T."/>
            <person name="Hug L.A."/>
            <person name="Sharon I."/>
            <person name="Castelle C.J."/>
            <person name="Probst A.J."/>
            <person name="Thomas B.C."/>
            <person name="Singh A."/>
            <person name="Wilkins M.J."/>
            <person name="Karaoz U."/>
            <person name="Brodie E.L."/>
            <person name="Williams K.H."/>
            <person name="Hubbard S.S."/>
            <person name="Banfield J.F."/>
        </authorList>
    </citation>
    <scope>NUCLEOTIDE SEQUENCE [LARGE SCALE GENOMIC DNA]</scope>
</reference>
<sequence length="168" mass="19100">MNNLKITERDKLLMVIGGFAVAFYLFYLFLLSPLWDTITKTNSEIRALQTELKTAEQRVQALKEIEAKFGNLPEKSIVPHEKRSLAILKDLSQATTKSKLTLLSIQPLPSDGTEGFKFNLSASGSYRNLYDFFVMLHRSQRMIFVDNLEATKGEESGINVKLLLTAYY</sequence>
<dbReference type="GO" id="GO:0015628">
    <property type="term" value="P:protein secretion by the type II secretion system"/>
    <property type="evidence" value="ECO:0007669"/>
    <property type="project" value="InterPro"/>
</dbReference>
<dbReference type="PANTHER" id="PTHR39555">
    <property type="entry name" value="FIMBRIAL ASSEMBLY PROTEIN PILO-LIKE PROTEIN-RELATED"/>
    <property type="match status" value="1"/>
</dbReference>
<gene>
    <name evidence="3" type="ORF">A2311_01855</name>
</gene>
<keyword evidence="2" id="KW-1133">Transmembrane helix</keyword>
<keyword evidence="2" id="KW-0812">Transmembrane</keyword>
<name>A0A1F4TN75_UNCSA</name>
<keyword evidence="2" id="KW-0472">Membrane</keyword>
<dbReference type="InterPro" id="IPR014717">
    <property type="entry name" value="Transl_elong_EF1B/ribsomal_bS6"/>
</dbReference>
<feature type="transmembrane region" description="Helical" evidence="2">
    <location>
        <begin position="12"/>
        <end position="35"/>
    </location>
</feature>
<dbReference type="GO" id="GO:0015627">
    <property type="term" value="C:type II protein secretion system complex"/>
    <property type="evidence" value="ECO:0007669"/>
    <property type="project" value="InterPro"/>
</dbReference>
<dbReference type="STRING" id="1802583.A2311_01855"/>
<organism evidence="3 4">
    <name type="scientific">candidate division WOR-1 bacterium RIFOXYB2_FULL_48_7</name>
    <dbReference type="NCBI Taxonomy" id="1802583"/>
    <lineage>
        <taxon>Bacteria</taxon>
        <taxon>Bacillati</taxon>
        <taxon>Saganbacteria</taxon>
    </lineage>
</organism>
<dbReference type="AlphaFoldDB" id="A0A1F4TN75"/>
<proteinExistence type="predicted"/>
<evidence type="ECO:0008006" key="5">
    <source>
        <dbReference type="Google" id="ProtNLM"/>
    </source>
</evidence>
<dbReference type="Pfam" id="PF04612">
    <property type="entry name" value="T2SSM"/>
    <property type="match status" value="1"/>
</dbReference>
<dbReference type="Gene3D" id="3.30.70.60">
    <property type="match status" value="1"/>
</dbReference>
<keyword evidence="1" id="KW-0175">Coiled coil</keyword>
<protein>
    <recommendedName>
        <fullName evidence="5">Type II secretion system protein M</fullName>
    </recommendedName>
</protein>
<accession>A0A1F4TN75</accession>
<evidence type="ECO:0000256" key="1">
    <source>
        <dbReference type="SAM" id="Coils"/>
    </source>
</evidence>
<comment type="caution">
    <text evidence="3">The sequence shown here is derived from an EMBL/GenBank/DDBJ whole genome shotgun (WGS) entry which is preliminary data.</text>
</comment>
<dbReference type="InterPro" id="IPR007690">
    <property type="entry name" value="T2SS_GspM"/>
</dbReference>
<dbReference type="EMBL" id="MEUF01000048">
    <property type="protein sequence ID" value="OGC34136.1"/>
    <property type="molecule type" value="Genomic_DNA"/>
</dbReference>
<evidence type="ECO:0000313" key="4">
    <source>
        <dbReference type="Proteomes" id="UP000178951"/>
    </source>
</evidence>
<evidence type="ECO:0000313" key="3">
    <source>
        <dbReference type="EMBL" id="OGC34136.1"/>
    </source>
</evidence>
<dbReference type="PANTHER" id="PTHR39555:SF1">
    <property type="entry name" value="TYPE IV PILUS INNER MEMBRANE COMPONENT PILO"/>
    <property type="match status" value="1"/>
</dbReference>
<dbReference type="Proteomes" id="UP000178951">
    <property type="component" value="Unassembled WGS sequence"/>
</dbReference>